<evidence type="ECO:0000313" key="1">
    <source>
        <dbReference type="EMBL" id="CAB4132498.1"/>
    </source>
</evidence>
<sequence>MSLQSILAIAESKKFYVYLHLRKDTNKPFYVGKGCGQRAYTKQGRNKYWKAVADKHGYDVKIIQENLTETQALNSEKFAISILSNHSTLTNSCFGGGGITGWKHTEETKTNQRIGLLNSYTPELLEIRKQKMLQLKVAQRPEVKAKMAAANRDYLKGANNHEAVAIKCNDVIYPTIRAMCQQEQIKLSTFKYWRKNNQLAKRGIEIL</sequence>
<name>A0A6J5LCY5_9CAUD</name>
<dbReference type="CDD" id="cd10440">
    <property type="entry name" value="GIY-YIG_COG3680"/>
    <property type="match status" value="1"/>
</dbReference>
<organism evidence="1">
    <name type="scientific">uncultured Caudovirales phage</name>
    <dbReference type="NCBI Taxonomy" id="2100421"/>
    <lineage>
        <taxon>Viruses</taxon>
        <taxon>Duplodnaviria</taxon>
        <taxon>Heunggongvirae</taxon>
        <taxon>Uroviricota</taxon>
        <taxon>Caudoviricetes</taxon>
        <taxon>Peduoviridae</taxon>
        <taxon>Maltschvirus</taxon>
        <taxon>Maltschvirus maltsch</taxon>
    </lineage>
</organism>
<accession>A0A6J5LCY5</accession>
<protein>
    <submittedName>
        <fullName evidence="1">GIY-YIG_COG3680 domain containing protein</fullName>
    </submittedName>
</protein>
<dbReference type="SUPFAM" id="SSF64496">
    <property type="entry name" value="DNA-binding domain of intron-encoded endonucleases"/>
    <property type="match status" value="1"/>
</dbReference>
<proteinExistence type="predicted"/>
<reference evidence="1" key="1">
    <citation type="submission" date="2020-04" db="EMBL/GenBank/DDBJ databases">
        <authorList>
            <person name="Chiriac C."/>
            <person name="Salcher M."/>
            <person name="Ghai R."/>
            <person name="Kavagutti S V."/>
        </authorList>
    </citation>
    <scope>NUCLEOTIDE SEQUENCE</scope>
</reference>
<dbReference type="EMBL" id="LR796261">
    <property type="protein sequence ID" value="CAB4132498.1"/>
    <property type="molecule type" value="Genomic_DNA"/>
</dbReference>
<gene>
    <name evidence="1" type="ORF">UFOVP259_43</name>
</gene>